<dbReference type="AlphaFoldDB" id="A0A7M5XF84"/>
<feature type="chain" id="PRO_5029568243" evidence="1">
    <location>
        <begin position="24"/>
        <end position="347"/>
    </location>
</feature>
<evidence type="ECO:0000313" key="2">
    <source>
        <dbReference type="EnsemblMetazoa" id="CLYHEMP022008.1"/>
    </source>
</evidence>
<evidence type="ECO:0000256" key="1">
    <source>
        <dbReference type="SAM" id="SignalP"/>
    </source>
</evidence>
<keyword evidence="3" id="KW-1185">Reference proteome</keyword>
<accession>A0A7M5XF84</accession>
<evidence type="ECO:0000313" key="3">
    <source>
        <dbReference type="Proteomes" id="UP000594262"/>
    </source>
</evidence>
<protein>
    <submittedName>
        <fullName evidence="2">Uncharacterized protein</fullName>
    </submittedName>
</protein>
<proteinExistence type="predicted"/>
<sequence length="347" mass="40631">MATSLTFLLCALIALSYLQQADGLSSEEELCKWQYPDSEVQKYVCMGIRGLASHTPFDQVVLFAMDYYYGIDPTPFDIIKDQVERLIDTKMEEYTVKQMKRWHRSMSARVQSCRRKIDKNIQLFCYKNLLEDLSGYEAQFRGQNTNEVAMSIKYYDVYVTTYLSVSYMLRNISGPAQQGSIDRDLKFKAGIFARYLERAVDITKGYTCRYIKVKLVEDYIFVKTERLVWPDDREIYKYMNSSLDFVDIREELLSNKSKCGFFDHRNKYISTVIDVRDNTVYPGGDFSDRYCRTDLAIPGLVPLSFVYWRVFMKKCGAADDKEWIRRIGNRVQVLKEMAATDLSKRTF</sequence>
<feature type="signal peptide" evidence="1">
    <location>
        <begin position="1"/>
        <end position="23"/>
    </location>
</feature>
<organism evidence="2 3">
    <name type="scientific">Clytia hemisphaerica</name>
    <dbReference type="NCBI Taxonomy" id="252671"/>
    <lineage>
        <taxon>Eukaryota</taxon>
        <taxon>Metazoa</taxon>
        <taxon>Cnidaria</taxon>
        <taxon>Hydrozoa</taxon>
        <taxon>Hydroidolina</taxon>
        <taxon>Leptothecata</taxon>
        <taxon>Obeliida</taxon>
        <taxon>Clytiidae</taxon>
        <taxon>Clytia</taxon>
    </lineage>
</organism>
<dbReference type="Proteomes" id="UP000594262">
    <property type="component" value="Unplaced"/>
</dbReference>
<name>A0A7M5XF84_9CNID</name>
<dbReference type="EnsemblMetazoa" id="CLYHEMT022008.1">
    <property type="protein sequence ID" value="CLYHEMP022008.1"/>
    <property type="gene ID" value="CLYHEMG022008"/>
</dbReference>
<keyword evidence="1" id="KW-0732">Signal</keyword>
<reference evidence="2" key="1">
    <citation type="submission" date="2021-01" db="UniProtKB">
        <authorList>
            <consortium name="EnsemblMetazoa"/>
        </authorList>
    </citation>
    <scope>IDENTIFICATION</scope>
</reference>